<dbReference type="AlphaFoldDB" id="A0A4P7AJ15"/>
<dbReference type="OrthoDB" id="388324at2"/>
<keyword evidence="1" id="KW-0812">Transmembrane</keyword>
<keyword evidence="3" id="KW-1185">Reference proteome</keyword>
<evidence type="ECO:0000256" key="1">
    <source>
        <dbReference type="SAM" id="Phobius"/>
    </source>
</evidence>
<evidence type="ECO:0000313" key="2">
    <source>
        <dbReference type="EMBL" id="QBQ08171.1"/>
    </source>
</evidence>
<sequence length="374" mass="42932">MVWGESNSREFLDWADYCRDNALKSRNITKTGGINFTNDKNHIQFQAAKVQLLDIIQKARTISVQQLYNDMPTNLLSNPTIKHVILQLYFEDNLTIQGQTKNNSDRETNFVLTFVKKQIKPKEVKPVYQGEKKQSNIEDLIDNSWSATGRKLGFDKKEKPSRENLNISLKRTPKPTINTPGEKPVIDVRQKVEVPKKVDPIVVTMPKEEAPKVEQNITYIQIPKPKPEIIEPKKVIPAVKINPEYRPQVKEEVYIEDKVFYGLSAYELYYLGAFLSDAFRLESTKKELIKSTKELVYTKADINYLTNKEDIGLGYKIVAGVLCLIVVGAFMFAAANKNKIKKSATKDYNKELKQSGYDKLKTDLKIKYPNILMF</sequence>
<reference evidence="2 3" key="1">
    <citation type="submission" date="2019-03" db="EMBL/GenBank/DDBJ databases">
        <title>Complete genome sequence of Spiroplasma gladiatoris TG-1 (DSM 22552).</title>
        <authorList>
            <person name="Lin Y.-C."/>
            <person name="Chou L."/>
            <person name="Kuo C.-H."/>
        </authorList>
    </citation>
    <scope>NUCLEOTIDE SEQUENCE [LARGE SCALE GENOMIC DNA]</scope>
    <source>
        <strain evidence="2 3">TG-1</strain>
    </source>
</reference>
<feature type="transmembrane region" description="Helical" evidence="1">
    <location>
        <begin position="313"/>
        <end position="335"/>
    </location>
</feature>
<dbReference type="Proteomes" id="UP000294309">
    <property type="component" value="Chromosome"/>
</dbReference>
<dbReference type="KEGG" id="sgq:SGLAD_v1c09720"/>
<proteinExistence type="predicted"/>
<keyword evidence="1" id="KW-0472">Membrane</keyword>
<dbReference type="EMBL" id="CP038013">
    <property type="protein sequence ID" value="QBQ08171.1"/>
    <property type="molecule type" value="Genomic_DNA"/>
</dbReference>
<organism evidence="2 3">
    <name type="scientific">Spiroplasma gladiatoris</name>
    <dbReference type="NCBI Taxonomy" id="2143"/>
    <lineage>
        <taxon>Bacteria</taxon>
        <taxon>Bacillati</taxon>
        <taxon>Mycoplasmatota</taxon>
        <taxon>Mollicutes</taxon>
        <taxon>Entomoplasmatales</taxon>
        <taxon>Spiroplasmataceae</taxon>
        <taxon>Spiroplasma</taxon>
    </lineage>
</organism>
<name>A0A4P7AJ15_9MOLU</name>
<evidence type="ECO:0000313" key="3">
    <source>
        <dbReference type="Proteomes" id="UP000294309"/>
    </source>
</evidence>
<keyword evidence="1" id="KW-1133">Transmembrane helix</keyword>
<gene>
    <name evidence="2" type="ORF">SGLAD_v1c09720</name>
</gene>
<dbReference type="RefSeq" id="WP_134298286.1">
    <property type="nucleotide sequence ID" value="NZ_CP038013.1"/>
</dbReference>
<protein>
    <submittedName>
        <fullName evidence="2">Uncharacterized protein</fullName>
    </submittedName>
</protein>
<accession>A0A4P7AJ15</accession>